<feature type="compositionally biased region" description="Basic and acidic residues" evidence="1">
    <location>
        <begin position="501"/>
        <end position="567"/>
    </location>
</feature>
<dbReference type="AlphaFoldDB" id="A0A0M3ILR3"/>
<feature type="compositionally biased region" description="Basic and acidic residues" evidence="1">
    <location>
        <begin position="324"/>
        <end position="348"/>
    </location>
</feature>
<feature type="region of interest" description="Disordered" evidence="1">
    <location>
        <begin position="193"/>
        <end position="369"/>
    </location>
</feature>
<evidence type="ECO:0000313" key="3">
    <source>
        <dbReference type="WBParaSite" id="ALUE_0001969101-mRNA-1"/>
    </source>
</evidence>
<dbReference type="WBParaSite" id="ALUE_0001969101-mRNA-1">
    <property type="protein sequence ID" value="ALUE_0001969101-mRNA-1"/>
    <property type="gene ID" value="ALUE_0001969101"/>
</dbReference>
<keyword evidence="2" id="KW-1185">Reference proteome</keyword>
<feature type="region of interest" description="Disordered" evidence="1">
    <location>
        <begin position="411"/>
        <end position="446"/>
    </location>
</feature>
<feature type="compositionally biased region" description="Low complexity" evidence="1">
    <location>
        <begin position="568"/>
        <end position="577"/>
    </location>
</feature>
<protein>
    <submittedName>
        <fullName evidence="3">ULP_PROTEASE domain-containing protein</fullName>
    </submittedName>
</protein>
<accession>A0A0M3ILR3</accession>
<feature type="region of interest" description="Disordered" evidence="1">
    <location>
        <begin position="35"/>
        <end position="76"/>
    </location>
</feature>
<feature type="compositionally biased region" description="Basic residues" evidence="1">
    <location>
        <begin position="228"/>
        <end position="285"/>
    </location>
</feature>
<feature type="compositionally biased region" description="Polar residues" evidence="1">
    <location>
        <begin position="297"/>
        <end position="316"/>
    </location>
</feature>
<organism evidence="2 3">
    <name type="scientific">Ascaris lumbricoides</name>
    <name type="common">Giant roundworm</name>
    <dbReference type="NCBI Taxonomy" id="6252"/>
    <lineage>
        <taxon>Eukaryota</taxon>
        <taxon>Metazoa</taxon>
        <taxon>Ecdysozoa</taxon>
        <taxon>Nematoda</taxon>
        <taxon>Chromadorea</taxon>
        <taxon>Rhabditida</taxon>
        <taxon>Spirurina</taxon>
        <taxon>Ascaridomorpha</taxon>
        <taxon>Ascaridoidea</taxon>
        <taxon>Ascarididae</taxon>
        <taxon>Ascaris</taxon>
    </lineage>
</organism>
<dbReference type="Proteomes" id="UP000036681">
    <property type="component" value="Unplaced"/>
</dbReference>
<feature type="compositionally biased region" description="Basic and acidic residues" evidence="1">
    <location>
        <begin position="411"/>
        <end position="432"/>
    </location>
</feature>
<evidence type="ECO:0000256" key="1">
    <source>
        <dbReference type="SAM" id="MobiDB-lite"/>
    </source>
</evidence>
<feature type="region of interest" description="Disordered" evidence="1">
    <location>
        <begin position="488"/>
        <end position="577"/>
    </location>
</feature>
<sequence length="577" mass="65326">MRINKATAKVAIITRPGHTGNSIMTNFSRVLKEEGGDAFGGHESNTKTSTEGRGDQKSHGPTKTKPTVSQRPRTSNSTHVFTDFQLSFQNSLIFGGLTFCILETYIKEAQYYNVCLIVGIKLDDVVLGQQLIIFVDPFRIREIRRRKVFSWRIDDVKKETNVVAPLQKAEPRTTTTQNTLGEQRASLVVLSATQPDSASYHPPDVAAPPQSLPRGRPTAPPQSATHISRSHRSSRRSRRSNRSSRRSRRSNRSSRRSRRSNRSSRRSRRSNRSTRSSRKSSRPIKKPVNQNVRDDMASTQSFSQREATISKPTVNIQAGGLERQSIKESREARIGKTQSEDRTEKADAVGDNQGSSAANEHTETFRSDTRQTAGVDFILDENQVRTFDCNNTDSIADDSATNNNNNLEALKRATKETPIPREKQDQSIHLESDETPNSASRYKPPEVQLNDLQYDININTPFLYIVVACKQGQTFVVSMGRFTNIDETNEENKESRKKREKTTEKEKKKNNEVKGSQERRIAKESIRDVEGSKKSNKEIKKSKRSNRENKESKESNKKNEGSKRSNKEIIMNNNNKK</sequence>
<feature type="compositionally biased region" description="Polar residues" evidence="1">
    <location>
        <begin position="59"/>
        <end position="76"/>
    </location>
</feature>
<feature type="compositionally biased region" description="Basic and acidic residues" evidence="1">
    <location>
        <begin position="360"/>
        <end position="369"/>
    </location>
</feature>
<name>A0A0M3ILR3_ASCLU</name>
<proteinExistence type="predicted"/>
<evidence type="ECO:0000313" key="2">
    <source>
        <dbReference type="Proteomes" id="UP000036681"/>
    </source>
</evidence>
<reference evidence="3" key="1">
    <citation type="submission" date="2017-02" db="UniProtKB">
        <authorList>
            <consortium name="WormBaseParasite"/>
        </authorList>
    </citation>
    <scope>IDENTIFICATION</scope>
</reference>